<dbReference type="Proteomes" id="UP000501690">
    <property type="component" value="Linkage Group LG5"/>
</dbReference>
<proteinExistence type="predicted"/>
<evidence type="ECO:0000313" key="3">
    <source>
        <dbReference type="Proteomes" id="UP000501690"/>
    </source>
</evidence>
<protein>
    <submittedName>
        <fullName evidence="2">Uncharacterized protein</fullName>
    </submittedName>
</protein>
<sequence length="68" mass="7703">MMDYVGGRSRRSWSMDPIRQRGDGTYPGSGWVITPWVQTLQSLGTIAGASHQEIRCRLHNPDIESRVM</sequence>
<reference evidence="2 3" key="1">
    <citation type="submission" date="2019-04" db="EMBL/GenBank/DDBJ databases">
        <title>An improved genome assembly and genetic linkage map for asparagus bean, Vigna unguiculata ssp. sesquipedialis.</title>
        <authorList>
            <person name="Xia Q."/>
            <person name="Zhang R."/>
            <person name="Dong Y."/>
        </authorList>
    </citation>
    <scope>NUCLEOTIDE SEQUENCE [LARGE SCALE GENOMIC DNA]</scope>
    <source>
        <tissue evidence="2">Leaf</tissue>
    </source>
</reference>
<evidence type="ECO:0000313" key="2">
    <source>
        <dbReference type="EMBL" id="QCD93298.1"/>
    </source>
</evidence>
<gene>
    <name evidence="2" type="ORF">DEO72_LG5g1371</name>
</gene>
<name>A0A4D6LY95_VIGUN</name>
<feature type="region of interest" description="Disordered" evidence="1">
    <location>
        <begin position="1"/>
        <end position="20"/>
    </location>
</feature>
<dbReference type="AlphaFoldDB" id="A0A4D6LY95"/>
<keyword evidence="3" id="KW-1185">Reference proteome</keyword>
<organism evidence="2 3">
    <name type="scientific">Vigna unguiculata</name>
    <name type="common">Cowpea</name>
    <dbReference type="NCBI Taxonomy" id="3917"/>
    <lineage>
        <taxon>Eukaryota</taxon>
        <taxon>Viridiplantae</taxon>
        <taxon>Streptophyta</taxon>
        <taxon>Embryophyta</taxon>
        <taxon>Tracheophyta</taxon>
        <taxon>Spermatophyta</taxon>
        <taxon>Magnoliopsida</taxon>
        <taxon>eudicotyledons</taxon>
        <taxon>Gunneridae</taxon>
        <taxon>Pentapetalae</taxon>
        <taxon>rosids</taxon>
        <taxon>fabids</taxon>
        <taxon>Fabales</taxon>
        <taxon>Fabaceae</taxon>
        <taxon>Papilionoideae</taxon>
        <taxon>50 kb inversion clade</taxon>
        <taxon>NPAAA clade</taxon>
        <taxon>indigoferoid/millettioid clade</taxon>
        <taxon>Phaseoleae</taxon>
        <taxon>Vigna</taxon>
    </lineage>
</organism>
<evidence type="ECO:0000256" key="1">
    <source>
        <dbReference type="SAM" id="MobiDB-lite"/>
    </source>
</evidence>
<accession>A0A4D6LY95</accession>
<dbReference type="EMBL" id="CP039349">
    <property type="protein sequence ID" value="QCD93298.1"/>
    <property type="molecule type" value="Genomic_DNA"/>
</dbReference>